<dbReference type="AlphaFoldDB" id="A0AAE3GW36"/>
<dbReference type="RefSeq" id="WP_254013598.1">
    <property type="nucleotide sequence ID" value="NZ_JAMZMM010000247.1"/>
</dbReference>
<dbReference type="Gene3D" id="3.40.50.2000">
    <property type="entry name" value="Glycogen Phosphorylase B"/>
    <property type="match status" value="2"/>
</dbReference>
<name>A0AAE3GW36_9CYAN</name>
<comment type="similarity">
    <text evidence="1">Belongs to the glycosyltransferase 1 family.</text>
</comment>
<proteinExistence type="inferred from homology"/>
<dbReference type="Pfam" id="PF00534">
    <property type="entry name" value="Glycos_transf_1"/>
    <property type="match status" value="1"/>
</dbReference>
<evidence type="ECO:0000256" key="2">
    <source>
        <dbReference type="ARBA" id="ARBA00012536"/>
    </source>
</evidence>
<feature type="domain" description="Glycosyl transferase family 1" evidence="6">
    <location>
        <begin position="251"/>
        <end position="433"/>
    </location>
</feature>
<dbReference type="Pfam" id="PF13439">
    <property type="entry name" value="Glyco_transf_4"/>
    <property type="match status" value="1"/>
</dbReference>
<comment type="catalytic activity">
    <reaction evidence="5">
        <text>beta-D-fructose 6-phosphate + UDP-alpha-D-glucose = sucrose 6(F)-phosphate + UDP + H(+)</text>
        <dbReference type="Rhea" id="RHEA:22172"/>
        <dbReference type="ChEBI" id="CHEBI:15378"/>
        <dbReference type="ChEBI" id="CHEBI:57634"/>
        <dbReference type="ChEBI" id="CHEBI:57723"/>
        <dbReference type="ChEBI" id="CHEBI:58223"/>
        <dbReference type="ChEBI" id="CHEBI:58885"/>
        <dbReference type="EC" id="2.4.1.14"/>
    </reaction>
</comment>
<keyword evidence="3 8" id="KW-0328">Glycosyltransferase</keyword>
<evidence type="ECO:0000256" key="5">
    <source>
        <dbReference type="ARBA" id="ARBA00047471"/>
    </source>
</evidence>
<dbReference type="GO" id="GO:0046524">
    <property type="term" value="F:sucrose-phosphate synthase activity"/>
    <property type="evidence" value="ECO:0007669"/>
    <property type="project" value="UniProtKB-EC"/>
</dbReference>
<dbReference type="EC" id="2.4.1.14" evidence="2"/>
<dbReference type="EMBL" id="JAMZMM010000247">
    <property type="protein sequence ID" value="MCP2730848.1"/>
    <property type="molecule type" value="Genomic_DNA"/>
</dbReference>
<dbReference type="InterPro" id="IPR001296">
    <property type="entry name" value="Glyco_trans_1"/>
</dbReference>
<dbReference type="PANTHER" id="PTHR46039:SF5">
    <property type="entry name" value="SUCROSE-PHOSPHATE SYNTHASE 3-RELATED"/>
    <property type="match status" value="1"/>
</dbReference>
<evidence type="ECO:0000256" key="4">
    <source>
        <dbReference type="ARBA" id="ARBA00022679"/>
    </source>
</evidence>
<evidence type="ECO:0000256" key="3">
    <source>
        <dbReference type="ARBA" id="ARBA00022676"/>
    </source>
</evidence>
<sequence>MHIGFLNPQGNFDPYDRYITEHPDFGGQLVYVKQLAIAIASLGYHVDILTRQVVDPEWPEFAEPFDAYPGVANVRIVRLPAGPKEFLRKELLWPYLVRDWVPNILKFYQDEGALPDIMTAHYSDGGLAGVLIEEKTGTPFTFTAHSLGAQKMDKMKVSPDNIAQLNEYYYFGRRLMVERLSMNRSAINITNTKLERFKQYSHQAYRDAVNVDDDTRFAVIPPGVDPALFSTNVCAYNEEAIYQLVTDRIARDITESRRDFPAILASSRLDPKKNLLGLVKAFAYSQTLQEQANLILITAGLENPLHEQAKDKQTEQTVLVPIREVIQNHNLWGKISAFCVPDHPALAATYRFLAKRRSVFALTSLFEPFGLAPLEAAAAGLPVVVTDNSGIRENLQEGGNEYGVLVNPDEPADIARGLERLIGNTEEWERLARDTQYWVLNNYTWESTAQGYLSAIAQILSSPKISRRAELLPIHPFFLNPQLDDDISLEELSRLYFGD</sequence>
<dbReference type="InterPro" id="IPR028098">
    <property type="entry name" value="Glyco_trans_4-like_N"/>
</dbReference>
<dbReference type="PANTHER" id="PTHR46039">
    <property type="entry name" value="SUCROSE-PHOSPHATE SYNTHASE 3-RELATED"/>
    <property type="match status" value="1"/>
</dbReference>
<dbReference type="Proteomes" id="UP001204953">
    <property type="component" value="Unassembled WGS sequence"/>
</dbReference>
<gene>
    <name evidence="8" type="ORF">NJ959_20690</name>
</gene>
<feature type="domain" description="Glycosyltransferase subfamily 4-like N-terminal" evidence="7">
    <location>
        <begin position="25"/>
        <end position="227"/>
    </location>
</feature>
<evidence type="ECO:0000259" key="6">
    <source>
        <dbReference type="Pfam" id="PF00534"/>
    </source>
</evidence>
<dbReference type="InterPro" id="IPR044161">
    <property type="entry name" value="SPS"/>
</dbReference>
<accession>A0AAE3GW36</accession>
<evidence type="ECO:0000259" key="7">
    <source>
        <dbReference type="Pfam" id="PF13439"/>
    </source>
</evidence>
<evidence type="ECO:0000256" key="1">
    <source>
        <dbReference type="ARBA" id="ARBA00006530"/>
    </source>
</evidence>
<protein>
    <recommendedName>
        <fullName evidence="2">sucrose-phosphate synthase</fullName>
        <ecNumber evidence="2">2.4.1.14</ecNumber>
    </recommendedName>
</protein>
<evidence type="ECO:0000313" key="9">
    <source>
        <dbReference type="Proteomes" id="UP001204953"/>
    </source>
</evidence>
<dbReference type="SUPFAM" id="SSF53756">
    <property type="entry name" value="UDP-Glycosyltransferase/glycogen phosphorylase"/>
    <property type="match status" value="1"/>
</dbReference>
<reference evidence="8" key="1">
    <citation type="submission" date="2022-06" db="EMBL/GenBank/DDBJ databases">
        <title>New cyanobacteria of genus Symplocastrum in benthos of Lake Baikal.</title>
        <authorList>
            <person name="Sorokovikova E."/>
            <person name="Tikhonova I."/>
            <person name="Krasnopeev A."/>
            <person name="Evseev P."/>
            <person name="Gladkikh A."/>
            <person name="Belykh O."/>
        </authorList>
    </citation>
    <scope>NUCLEOTIDE SEQUENCE</scope>
    <source>
        <strain evidence="8">BBK-W-15</strain>
    </source>
</reference>
<comment type="caution">
    <text evidence="8">The sequence shown here is derived from an EMBL/GenBank/DDBJ whole genome shotgun (WGS) entry which is preliminary data.</text>
</comment>
<keyword evidence="4 8" id="KW-0808">Transferase</keyword>
<evidence type="ECO:0000313" key="8">
    <source>
        <dbReference type="EMBL" id="MCP2730848.1"/>
    </source>
</evidence>
<keyword evidence="9" id="KW-1185">Reference proteome</keyword>
<organism evidence="8 9">
    <name type="scientific">Limnofasciculus baicalensis BBK-W-15</name>
    <dbReference type="NCBI Taxonomy" id="2699891"/>
    <lineage>
        <taxon>Bacteria</taxon>
        <taxon>Bacillati</taxon>
        <taxon>Cyanobacteriota</taxon>
        <taxon>Cyanophyceae</taxon>
        <taxon>Coleofasciculales</taxon>
        <taxon>Coleofasciculaceae</taxon>
        <taxon>Limnofasciculus</taxon>
        <taxon>Limnofasciculus baicalensis</taxon>
    </lineage>
</organism>